<protein>
    <submittedName>
        <fullName evidence="2">Uncharacterized protein</fullName>
    </submittedName>
</protein>
<evidence type="ECO:0000313" key="3">
    <source>
        <dbReference type="Proteomes" id="UP000601435"/>
    </source>
</evidence>
<feature type="region of interest" description="Disordered" evidence="1">
    <location>
        <begin position="43"/>
        <end position="106"/>
    </location>
</feature>
<proteinExistence type="predicted"/>
<gene>
    <name evidence="2" type="ORF">SNEC2469_LOCUS5046</name>
</gene>
<sequence>MTPITLARHSQARGVAQRIARQVSVLAEQLAILQSSREAFTSALPDVSAPEPEQTLLQMDAAEGRRPVSASNGPVPAGAGASHRDPTEEGDEGSAPRPPVEITSGWDVFNPDDQLLGFARSIGNGGWAVLAIAM</sequence>
<dbReference type="Proteomes" id="UP000601435">
    <property type="component" value="Unassembled WGS sequence"/>
</dbReference>
<dbReference type="OrthoDB" id="10421142at2759"/>
<reference evidence="2" key="1">
    <citation type="submission" date="2021-02" db="EMBL/GenBank/DDBJ databases">
        <authorList>
            <person name="Dougan E. K."/>
            <person name="Rhodes N."/>
            <person name="Thang M."/>
            <person name="Chan C."/>
        </authorList>
    </citation>
    <scope>NUCLEOTIDE SEQUENCE</scope>
</reference>
<evidence type="ECO:0000256" key="1">
    <source>
        <dbReference type="SAM" id="MobiDB-lite"/>
    </source>
</evidence>
<keyword evidence="3" id="KW-1185">Reference proteome</keyword>
<name>A0A812LMK3_9DINO</name>
<comment type="caution">
    <text evidence="2">The sequence shown here is derived from an EMBL/GenBank/DDBJ whole genome shotgun (WGS) entry which is preliminary data.</text>
</comment>
<dbReference type="EMBL" id="CAJNJA010009654">
    <property type="protein sequence ID" value="CAE7249115.1"/>
    <property type="molecule type" value="Genomic_DNA"/>
</dbReference>
<dbReference type="AlphaFoldDB" id="A0A812LMK3"/>
<accession>A0A812LMK3</accession>
<evidence type="ECO:0000313" key="2">
    <source>
        <dbReference type="EMBL" id="CAE7249115.1"/>
    </source>
</evidence>
<organism evidence="2 3">
    <name type="scientific">Symbiodinium necroappetens</name>
    <dbReference type="NCBI Taxonomy" id="1628268"/>
    <lineage>
        <taxon>Eukaryota</taxon>
        <taxon>Sar</taxon>
        <taxon>Alveolata</taxon>
        <taxon>Dinophyceae</taxon>
        <taxon>Suessiales</taxon>
        <taxon>Symbiodiniaceae</taxon>
        <taxon>Symbiodinium</taxon>
    </lineage>
</organism>